<comment type="function">
    <text evidence="6">Probable RNase involved in rRNA stability through maturation and/or degradation of precursor rRNAs. Binds to RNA in loop regions with AU-rich sequences.</text>
</comment>
<gene>
    <name evidence="6" type="primary">fau-1</name>
    <name evidence="8" type="ORF">DV706_04340</name>
</gene>
<evidence type="ECO:0000256" key="4">
    <source>
        <dbReference type="ARBA" id="ARBA00022801"/>
    </source>
</evidence>
<sequence length="476" mass="51304">MTTARVRGIYTTAITHLLGENGLEIVQASEPIRERFDESFDTAPADVAIETTRDRQGVEVSGEPETVETITSELAALAIDTFRWDDTVARGSVFDAEVIEAGGGSGAVVDLGDGRRGYLNYDDVDGYVGEGNRYRVQVVEPTPPWTDDDPRVVPTLTVQGGLCTLSQDRIGVSAALRGDRADELVGMTDLLSVDIPEGWGLRWQHAAVDADLEAMTTAVEQVTSRAQTLEDALADAPDEVGEPAQLVTPQATTWCWFGRESRFALDDCRREVETTMPGHHRTKAADRAASAAVDFAEAVCGSTGTDGDDEFPFAAVSRQFGPTVGDRLAIDHGKPDGRLFTLGRGDVTDWDSDGSLTLERRLSGGGSYDALGVPKEDGDVAVTKFREGRWWYPTTYKDTQGTAKGTYVNICTPVELFPNAARYVDLHVDVIKQTDGTVEIVDADELEAAVDAGHISEPVAEKAMTVAEAVERALSN</sequence>
<dbReference type="GeneID" id="39850466"/>
<dbReference type="GO" id="GO:0016891">
    <property type="term" value="F:RNA endonuclease activity producing 5'-phosphomonoesters, hydrolytic mechanism"/>
    <property type="evidence" value="ECO:0007669"/>
    <property type="project" value="UniProtKB-UniRule"/>
</dbReference>
<evidence type="ECO:0000256" key="1">
    <source>
        <dbReference type="ARBA" id="ARBA00022552"/>
    </source>
</evidence>
<protein>
    <recommendedName>
        <fullName evidence="6">Probable ribonuclease FAU-1</fullName>
        <ecNumber evidence="6">3.1.26.-</ecNumber>
    </recommendedName>
    <alternativeName>
        <fullName evidence="6">RNA-binding protein FAU-1</fullName>
    </alternativeName>
</protein>
<evidence type="ECO:0000313" key="8">
    <source>
        <dbReference type="EMBL" id="QCC53784.1"/>
    </source>
</evidence>
<organism evidence="8 9">
    <name type="scientific">Natronorubrum bangense</name>
    <dbReference type="NCBI Taxonomy" id="61858"/>
    <lineage>
        <taxon>Archaea</taxon>
        <taxon>Methanobacteriati</taxon>
        <taxon>Methanobacteriota</taxon>
        <taxon>Stenosarchaea group</taxon>
        <taxon>Halobacteria</taxon>
        <taxon>Halobacteriales</taxon>
        <taxon>Natrialbaceae</taxon>
        <taxon>Natronorubrum</taxon>
    </lineage>
</organism>
<dbReference type="RefSeq" id="WP_006066357.1">
    <property type="nucleotide sequence ID" value="NZ_CP031305.1"/>
</dbReference>
<dbReference type="PANTHER" id="PTHR39159">
    <property type="match status" value="1"/>
</dbReference>
<dbReference type="KEGG" id="nbg:DV706_04340"/>
<dbReference type="EC" id="3.1.26.-" evidence="6"/>
<dbReference type="EMBL" id="CP031305">
    <property type="protein sequence ID" value="QCC53784.1"/>
    <property type="molecule type" value="Genomic_DNA"/>
</dbReference>
<keyword evidence="5 6" id="KW-0694">RNA-binding</keyword>
<dbReference type="AlphaFoldDB" id="A0A4D6HHX4"/>
<dbReference type="InterPro" id="IPR016730">
    <property type="entry name" value="RNA-bd_FAU-1"/>
</dbReference>
<proteinExistence type="inferred from homology"/>
<dbReference type="InterPro" id="IPR050212">
    <property type="entry name" value="Ntdp-like"/>
</dbReference>
<dbReference type="HAMAP" id="MF_01910">
    <property type="entry name" value="RNA_binding_AU_1"/>
    <property type="match status" value="1"/>
</dbReference>
<dbReference type="Gene3D" id="2.40.380.10">
    <property type="entry name" value="FomD-like"/>
    <property type="match status" value="1"/>
</dbReference>
<accession>A0A4D6HHX4</accession>
<reference evidence="8 9" key="1">
    <citation type="journal article" date="2019" name="Nat. Commun.">
        <title>A new type of DNA phosphorothioation-based antiviral system in archaea.</title>
        <authorList>
            <person name="Xiong L."/>
            <person name="Liu S."/>
            <person name="Chen S."/>
            <person name="Xiao Y."/>
            <person name="Zhu B."/>
            <person name="Gao Y."/>
            <person name="Zhang Y."/>
            <person name="Chen B."/>
            <person name="Luo J."/>
            <person name="Deng Z."/>
            <person name="Chen X."/>
            <person name="Wang L."/>
            <person name="Chen S."/>
        </authorList>
    </citation>
    <scope>NUCLEOTIDE SEQUENCE [LARGE SCALE GENOMIC DNA]</scope>
    <source>
        <strain evidence="8 9">JCM 10635</strain>
    </source>
</reference>
<dbReference type="InterPro" id="IPR007295">
    <property type="entry name" value="DUF402"/>
</dbReference>
<dbReference type="Proteomes" id="UP000296822">
    <property type="component" value="Chromosome"/>
</dbReference>
<keyword evidence="4 6" id="KW-0378">Hydrolase</keyword>
<keyword evidence="1 6" id="KW-0698">rRNA processing</keyword>
<evidence type="ECO:0000256" key="6">
    <source>
        <dbReference type="HAMAP-Rule" id="MF_01910"/>
    </source>
</evidence>
<dbReference type="PANTHER" id="PTHR39159:SF1">
    <property type="entry name" value="UPF0374 PROTEIN YGAC"/>
    <property type="match status" value="1"/>
</dbReference>
<evidence type="ECO:0000256" key="3">
    <source>
        <dbReference type="ARBA" id="ARBA00022759"/>
    </source>
</evidence>
<evidence type="ECO:0000313" key="9">
    <source>
        <dbReference type="Proteomes" id="UP000296822"/>
    </source>
</evidence>
<feature type="domain" description="DUF402" evidence="7">
    <location>
        <begin position="336"/>
        <end position="475"/>
    </location>
</feature>
<dbReference type="PIRSF" id="PIRSF018644">
    <property type="entry name" value="RNA-binding_FAU-1"/>
    <property type="match status" value="1"/>
</dbReference>
<evidence type="ECO:0000256" key="2">
    <source>
        <dbReference type="ARBA" id="ARBA00022722"/>
    </source>
</evidence>
<keyword evidence="2 6" id="KW-0540">Nuclease</keyword>
<comment type="similarity">
    <text evidence="6">Belongs to the FAU-1 family.</text>
</comment>
<keyword evidence="3 6" id="KW-0255">Endonuclease</keyword>
<evidence type="ECO:0000256" key="5">
    <source>
        <dbReference type="ARBA" id="ARBA00022884"/>
    </source>
</evidence>
<dbReference type="InterPro" id="IPR035930">
    <property type="entry name" value="FomD-like_sf"/>
</dbReference>
<dbReference type="GO" id="GO:0006364">
    <property type="term" value="P:rRNA processing"/>
    <property type="evidence" value="ECO:0007669"/>
    <property type="project" value="UniProtKB-UniRule"/>
</dbReference>
<dbReference type="Pfam" id="PF04167">
    <property type="entry name" value="DUF402"/>
    <property type="match status" value="1"/>
</dbReference>
<dbReference type="SUPFAM" id="SSF159234">
    <property type="entry name" value="FomD-like"/>
    <property type="match status" value="1"/>
</dbReference>
<name>A0A4D6HHX4_9EURY</name>
<evidence type="ECO:0000259" key="7">
    <source>
        <dbReference type="Pfam" id="PF04167"/>
    </source>
</evidence>
<dbReference type="GO" id="GO:0035925">
    <property type="term" value="F:mRNA 3'-UTR AU-rich region binding"/>
    <property type="evidence" value="ECO:0007669"/>
    <property type="project" value="UniProtKB-UniRule"/>
</dbReference>